<accession>A0A401QU69</accession>
<dbReference type="EMBL" id="BHXC01000006">
    <property type="protein sequence ID" value="GCB88915.1"/>
    <property type="molecule type" value="Genomic_DNA"/>
</dbReference>
<feature type="region of interest" description="Disordered" evidence="1">
    <location>
        <begin position="398"/>
        <end position="434"/>
    </location>
</feature>
<feature type="region of interest" description="Disordered" evidence="1">
    <location>
        <begin position="917"/>
        <end position="964"/>
    </location>
</feature>
<reference evidence="2 3" key="1">
    <citation type="journal article" date="2019" name="Microbiol. Resour. Announc.">
        <title>Draft Genome Sequence of the Most Traditional epsilon-Poly-l-Lysine Producer, Streptomyces albulus NBRC14147.</title>
        <authorList>
            <person name="Yamanaka K."/>
            <person name="Hamano Y."/>
        </authorList>
    </citation>
    <scope>NUCLEOTIDE SEQUENCE [LARGE SCALE GENOMIC DNA]</scope>
    <source>
        <strain evidence="2 3">NBRC 14147</strain>
    </source>
</reference>
<protein>
    <recommendedName>
        <fullName evidence="4">Lantibiotic dehydratase N-terminal domain-containing protein</fullName>
    </recommendedName>
</protein>
<evidence type="ECO:0000313" key="3">
    <source>
        <dbReference type="Proteomes" id="UP000288351"/>
    </source>
</evidence>
<organism evidence="2 3">
    <name type="scientific">Streptomyces noursei</name>
    <name type="common">Streptomyces albulus</name>
    <dbReference type="NCBI Taxonomy" id="1971"/>
    <lineage>
        <taxon>Bacteria</taxon>
        <taxon>Bacillati</taxon>
        <taxon>Actinomycetota</taxon>
        <taxon>Actinomycetes</taxon>
        <taxon>Kitasatosporales</taxon>
        <taxon>Streptomycetaceae</taxon>
        <taxon>Streptomyces</taxon>
    </lineage>
</organism>
<feature type="compositionally biased region" description="Pro residues" evidence="1">
    <location>
        <begin position="925"/>
        <end position="944"/>
    </location>
</feature>
<evidence type="ECO:0000313" key="2">
    <source>
        <dbReference type="EMBL" id="GCB88915.1"/>
    </source>
</evidence>
<gene>
    <name evidence="2" type="ORF">SALB_01588</name>
</gene>
<dbReference type="RefSeq" id="WP_020930402.1">
    <property type="nucleotide sequence ID" value="NZ_BHXC01000006.1"/>
</dbReference>
<evidence type="ECO:0000256" key="1">
    <source>
        <dbReference type="SAM" id="MobiDB-lite"/>
    </source>
</evidence>
<feature type="region of interest" description="Disordered" evidence="1">
    <location>
        <begin position="474"/>
        <end position="500"/>
    </location>
</feature>
<comment type="caution">
    <text evidence="2">The sequence shown here is derived from an EMBL/GenBank/DDBJ whole genome shotgun (WGS) entry which is preliminary data.</text>
</comment>
<feature type="compositionally biased region" description="Low complexity" evidence="1">
    <location>
        <begin position="7"/>
        <end position="23"/>
    </location>
</feature>
<evidence type="ECO:0008006" key="4">
    <source>
        <dbReference type="Google" id="ProtNLM"/>
    </source>
</evidence>
<feature type="region of interest" description="Disordered" evidence="1">
    <location>
        <begin position="1"/>
        <end position="23"/>
    </location>
</feature>
<sequence>MTRRAPDAAGARPPAAAARPPGTVGPTALVRIAGLPGTLWASAGNEPLFTWAADLAERDARHTARARALGDRLGIDVVPHPCLADAARGAVLALRRRLHAGTAPGPADLPVLETVAGVDPLLADTLTELADRAADLAAARAACAAAVATDRARVGRLALDLLHHDPVLRSHLGATAPRIAADFPRRAAAGEPWHGKRLRKYTGYVWRVAARAAAKTTPRDWLGQLAAVPVFPAPALGAAAAGDSLVVPPARAGAGATSSMENVHLLWERLRDAGPAAAGPGSLLALTPLHCPMPTGVLRCAVVDTGSRGSRLRRIELRRTPVLDAVLALLSPGPRPFAEVEALIAARLNTPANGTPEGRRRAVTALRGFLQHLLRLGVLQLCAAPAQRRTHWTPAARIHPPHHALDDHPAPATAAAPDARDGTGPHATDAAPPHQDATWFVDSYRTLDAGLDALALARITRGLRLATRLAALRAEDRPPTNPTGTTAQPYPGPVDIGPEPRSVAELLTAPPADPSAEPDRPTTATTRRRYEGWHPARTPGSGYAHLLAHLAAHLDDARIDLDGPLLDACHAPPEAPELLAAWPADCLLRPLDAEGPVAVLETVSPAGVLDARFAEALHALHAGRGGYPQPAAYRAFLAALERAADVRFVEVLVPPLDARAANAVRRPVLTDWCTGDANLALYYGSYGDGEACGAAAAATPRPPGGKAPRPVHHLPLDRLTLRSDGRQLIAEVDGARVFPVHHATRNPAPPYDRLTRLLMAAAHPATQHVVQLGGLIGAFPTAGRVPRLSVGGDLVVSPAAWRVPVAELWEPGAREADKVTSLAVLRRTRQLPRFCFARPAPGAKPVPVDLAALPTLHVLERLRAAAPDGALIVEEALPAPGRSPVRDAVHGGAPVAAQVQLRMPYDAHPEELAARAAAALRHWSAPPPPRPRPQTTPDAPPEGRPPGRNRTPRKGGQSCPQPSN</sequence>
<dbReference type="Proteomes" id="UP000288351">
    <property type="component" value="Unassembled WGS sequence"/>
</dbReference>
<dbReference type="AlphaFoldDB" id="A0A401QU69"/>
<feature type="region of interest" description="Disordered" evidence="1">
    <location>
        <begin position="508"/>
        <end position="527"/>
    </location>
</feature>
<name>A0A401QU69_STRNR</name>
<proteinExistence type="predicted"/>